<reference evidence="2 3" key="1">
    <citation type="submission" date="2016-06" db="EMBL/GenBank/DDBJ databases">
        <authorList>
            <person name="Kjaerup R.B."/>
            <person name="Dalgaard T.S."/>
            <person name="Juul-Madsen H.R."/>
        </authorList>
    </citation>
    <scope>NUCLEOTIDE SEQUENCE [LARGE SCALE GENOMIC DNA]</scope>
    <source>
        <strain evidence="2 3">1199456.5</strain>
    </source>
</reference>
<organism evidence="2 3">
    <name type="scientific">Mycolicibacterium mucogenicum</name>
    <name type="common">Mycobacterium mucogenicum</name>
    <dbReference type="NCBI Taxonomy" id="56689"/>
    <lineage>
        <taxon>Bacteria</taxon>
        <taxon>Bacillati</taxon>
        <taxon>Actinomycetota</taxon>
        <taxon>Actinomycetes</taxon>
        <taxon>Mycobacteriales</taxon>
        <taxon>Mycobacteriaceae</taxon>
        <taxon>Mycolicibacterium</taxon>
    </lineage>
</organism>
<evidence type="ECO:0000313" key="3">
    <source>
        <dbReference type="Proteomes" id="UP000093962"/>
    </source>
</evidence>
<dbReference type="Pfam" id="PF01926">
    <property type="entry name" value="MMR_HSR1"/>
    <property type="match status" value="1"/>
</dbReference>
<proteinExistence type="predicted"/>
<dbReference type="CDD" id="cd00882">
    <property type="entry name" value="Ras_like_GTPase"/>
    <property type="match status" value="1"/>
</dbReference>
<name>A0A1A0MN61_MYCMU</name>
<sequence>MSDPIDVDAAKNWLNAVPGGEIGQRLEQSWQDFAAVTETVVTIYGSYDTGKSSLLRRLLIELGQEVPAWLTISARHETFEVNEIRAAGCLLRDTPGFVSGGTDARAEMNTGLASDAIARTDIGIVVVPPQLATAEYPVLRDLVQQEWAPGSLWFVISRFDEAGIDPDDDPDGYRALGEHKVGELRAALSLDERVPVYVVCQDFAQMAGTERNPDSAVWDESRSWDGISELIAAITALGSSPLADIRQAAAQRFWGSSVQQVLHQLREEFATRLENAAVSDEGEQRRASWMAQLDTLTRAAEADLRGRVSAAVGDAVDSPDPSQSFAQALKTSLGAWYAALKRDIDKLLRSVGDTVATERMRPDWQRFEEMAATLRHEPSGPEPAPDDELIYAPVVRQVGDAVLNALRHYEQSRGLKLTSPASDALGASSGVDRMAAAAAGVSVVAELAVIAEQFANRQRAANAAVQQRAQLQSELVSVGEEATALAQKALNDLADDAHQRISDATADQVELRDGLRHLVDELRNHIASGEALLSGLRDGEVSPS</sequence>
<dbReference type="Gene3D" id="3.40.50.300">
    <property type="entry name" value="P-loop containing nucleotide triphosphate hydrolases"/>
    <property type="match status" value="1"/>
</dbReference>
<dbReference type="SUPFAM" id="SSF52540">
    <property type="entry name" value="P-loop containing nucleoside triphosphate hydrolases"/>
    <property type="match status" value="1"/>
</dbReference>
<feature type="domain" description="G" evidence="1">
    <location>
        <begin position="41"/>
        <end position="130"/>
    </location>
</feature>
<evidence type="ECO:0000259" key="1">
    <source>
        <dbReference type="Pfam" id="PF01926"/>
    </source>
</evidence>
<dbReference type="RefSeq" id="WP_064859125.1">
    <property type="nucleotide sequence ID" value="NZ_LZSF01000132.1"/>
</dbReference>
<dbReference type="GO" id="GO:0005525">
    <property type="term" value="F:GTP binding"/>
    <property type="evidence" value="ECO:0007669"/>
    <property type="project" value="InterPro"/>
</dbReference>
<dbReference type="AlphaFoldDB" id="A0A1A0MN61"/>
<dbReference type="InterPro" id="IPR006073">
    <property type="entry name" value="GTP-bd"/>
</dbReference>
<accession>A0A1A0MN61</accession>
<protein>
    <recommendedName>
        <fullName evidence="1">G domain-containing protein</fullName>
    </recommendedName>
</protein>
<dbReference type="EMBL" id="LZSF01000132">
    <property type="protein sequence ID" value="OBA86929.1"/>
    <property type="molecule type" value="Genomic_DNA"/>
</dbReference>
<comment type="caution">
    <text evidence="2">The sequence shown here is derived from an EMBL/GenBank/DDBJ whole genome shotgun (WGS) entry which is preliminary data.</text>
</comment>
<evidence type="ECO:0000313" key="2">
    <source>
        <dbReference type="EMBL" id="OBA86929.1"/>
    </source>
</evidence>
<dbReference type="Proteomes" id="UP000093962">
    <property type="component" value="Unassembled WGS sequence"/>
</dbReference>
<dbReference type="InterPro" id="IPR027417">
    <property type="entry name" value="P-loop_NTPase"/>
</dbReference>
<gene>
    <name evidence="2" type="ORF">A5642_21055</name>
</gene>
<dbReference type="OrthoDB" id="4339122at2"/>